<organism evidence="2">
    <name type="scientific">viral metagenome</name>
    <dbReference type="NCBI Taxonomy" id="1070528"/>
    <lineage>
        <taxon>unclassified sequences</taxon>
        <taxon>metagenomes</taxon>
        <taxon>organismal metagenomes</taxon>
    </lineage>
</organism>
<dbReference type="AlphaFoldDB" id="A0A6C0CG95"/>
<reference evidence="2" key="1">
    <citation type="journal article" date="2020" name="Nature">
        <title>Giant virus diversity and host interactions through global metagenomics.</title>
        <authorList>
            <person name="Schulz F."/>
            <person name="Roux S."/>
            <person name="Paez-Espino D."/>
            <person name="Jungbluth S."/>
            <person name="Walsh D.A."/>
            <person name="Denef V.J."/>
            <person name="McMahon K.D."/>
            <person name="Konstantinidis K.T."/>
            <person name="Eloe-Fadrosh E.A."/>
            <person name="Kyrpides N.C."/>
            <person name="Woyke T."/>
        </authorList>
    </citation>
    <scope>NUCLEOTIDE SEQUENCE</scope>
    <source>
        <strain evidence="2">GVMAG-M-3300020728-1</strain>
    </source>
</reference>
<feature type="coiled-coil region" evidence="1">
    <location>
        <begin position="4"/>
        <end position="31"/>
    </location>
</feature>
<evidence type="ECO:0000256" key="1">
    <source>
        <dbReference type="SAM" id="Coils"/>
    </source>
</evidence>
<keyword evidence="1" id="KW-0175">Coiled coil</keyword>
<accession>A0A6C0CG95</accession>
<dbReference type="EMBL" id="MN739408">
    <property type="protein sequence ID" value="QHT03277.1"/>
    <property type="molecule type" value="Genomic_DNA"/>
</dbReference>
<protein>
    <submittedName>
        <fullName evidence="2">Uncharacterized protein</fullName>
    </submittedName>
</protein>
<name>A0A6C0CG95_9ZZZZ</name>
<proteinExistence type="predicted"/>
<evidence type="ECO:0000313" key="2">
    <source>
        <dbReference type="EMBL" id="QHT03277.1"/>
    </source>
</evidence>
<sequence>MEHLIRITKKVEELERKQLEVRRNLKKCRELKRGWEKVVAMRRQREIDEMAEKKKPAVAFNTNPFAGYTGGIFGVATKPVSFADLNFTFHQPDAKRQRTD</sequence>